<feature type="compositionally biased region" description="Basic and acidic residues" evidence="2">
    <location>
        <begin position="151"/>
        <end position="164"/>
    </location>
</feature>
<feature type="coiled-coil region" evidence="1">
    <location>
        <begin position="272"/>
        <end position="299"/>
    </location>
</feature>
<dbReference type="GeneID" id="65094624"/>
<dbReference type="EMBL" id="FCQH01000019">
    <property type="protein sequence ID" value="CVL07308.1"/>
    <property type="molecule type" value="Genomic_DNA"/>
</dbReference>
<gene>
    <name evidence="3" type="ORF">FMAN_15383</name>
</gene>
<accession>A0A1L7U991</accession>
<dbReference type="AlphaFoldDB" id="A0A1L7U991"/>
<reference evidence="4" key="1">
    <citation type="journal article" date="2016" name="Genome Biol. Evol.">
        <title>Comparative 'omics' of the Fusarium fujikuroi species complex highlights differences in genetic potential and metabolite synthesis.</title>
        <authorList>
            <person name="Niehaus E.-M."/>
            <person name="Muensterkoetter M."/>
            <person name="Proctor R.H."/>
            <person name="Brown D.W."/>
            <person name="Sharon A."/>
            <person name="Idan Y."/>
            <person name="Oren-Young L."/>
            <person name="Sieber C.M."/>
            <person name="Novak O."/>
            <person name="Pencik A."/>
            <person name="Tarkowska D."/>
            <person name="Hromadova K."/>
            <person name="Freeman S."/>
            <person name="Maymon M."/>
            <person name="Elazar M."/>
            <person name="Youssef S.A."/>
            <person name="El-Shabrawy E.S.M."/>
            <person name="Shalaby A.B.A."/>
            <person name="Houterman P."/>
            <person name="Brock N.L."/>
            <person name="Burkhardt I."/>
            <person name="Tsavkelova E.A."/>
            <person name="Dickschat J.S."/>
            <person name="Galuszka P."/>
            <person name="Gueldener U."/>
            <person name="Tudzynski B."/>
        </authorList>
    </citation>
    <scope>NUCLEOTIDE SEQUENCE [LARGE SCALE GENOMIC DNA]</scope>
    <source>
        <strain evidence="4">MRC7560</strain>
    </source>
</reference>
<keyword evidence="4" id="KW-1185">Reference proteome</keyword>
<evidence type="ECO:0000256" key="2">
    <source>
        <dbReference type="SAM" id="MobiDB-lite"/>
    </source>
</evidence>
<feature type="coiled-coil region" evidence="1">
    <location>
        <begin position="191"/>
        <end position="218"/>
    </location>
</feature>
<evidence type="ECO:0000313" key="4">
    <source>
        <dbReference type="Proteomes" id="UP000184255"/>
    </source>
</evidence>
<proteinExistence type="predicted"/>
<evidence type="ECO:0000313" key="3">
    <source>
        <dbReference type="EMBL" id="CVL07308.1"/>
    </source>
</evidence>
<dbReference type="RefSeq" id="XP_041690412.1">
    <property type="nucleotide sequence ID" value="XM_041824986.1"/>
</dbReference>
<feature type="region of interest" description="Disordered" evidence="2">
    <location>
        <begin position="1"/>
        <end position="22"/>
    </location>
</feature>
<protein>
    <submittedName>
        <fullName evidence="3">Uncharacterized protein</fullName>
    </submittedName>
</protein>
<feature type="region of interest" description="Disordered" evidence="2">
    <location>
        <begin position="112"/>
        <end position="190"/>
    </location>
</feature>
<name>A0A1L7U991_FUSMA</name>
<sequence length="378" mass="41162">MADTINAVPTPPQSTKNKNKTHTERVQRAKNRIHLAAGVDPSSLLGQHSPASWAQSLIEQLATIIELARSGKAGITVEQLVARLKDEASRDQTAKGVVTNSIVTRIRLEITGKSQGCTPPNGEDEVADPDADAHMTSSPSKGRPCKRRRKNSETEHEPQAVRTEDAEDEEDAEDSRGIVSPSAEAQGPLPIDEYHKRIAAHQERLQLFENKRDAAQAVINQADTLNEALQKAISTRDIASAKSQQSANALTELETLVAQHGHILPSSVRDSIPQAKQTSDEANRETEQAEIDLAAAQKSVDDHAEREPALQHEVGLMNDAIAGCVDDIGNVEKDLGAAICLQRLQRVDWEMLRARSVEQVNDLLRAINDFLEPGEGAE</sequence>
<dbReference type="VEuPathDB" id="FungiDB:FMAN_15383"/>
<comment type="caution">
    <text evidence="3">The sequence shown here is derived from an EMBL/GenBank/DDBJ whole genome shotgun (WGS) entry which is preliminary data.</text>
</comment>
<dbReference type="Proteomes" id="UP000184255">
    <property type="component" value="Unassembled WGS sequence"/>
</dbReference>
<evidence type="ECO:0000256" key="1">
    <source>
        <dbReference type="SAM" id="Coils"/>
    </source>
</evidence>
<keyword evidence="1" id="KW-0175">Coiled coil</keyword>
<organism evidence="3 4">
    <name type="scientific">Fusarium mangiferae</name>
    <name type="common">Mango malformation disease fungus</name>
    <dbReference type="NCBI Taxonomy" id="192010"/>
    <lineage>
        <taxon>Eukaryota</taxon>
        <taxon>Fungi</taxon>
        <taxon>Dikarya</taxon>
        <taxon>Ascomycota</taxon>
        <taxon>Pezizomycotina</taxon>
        <taxon>Sordariomycetes</taxon>
        <taxon>Hypocreomycetidae</taxon>
        <taxon>Hypocreales</taxon>
        <taxon>Nectriaceae</taxon>
        <taxon>Fusarium</taxon>
        <taxon>Fusarium fujikuroi species complex</taxon>
    </lineage>
</organism>